<dbReference type="Gene3D" id="1.10.287.130">
    <property type="match status" value="1"/>
</dbReference>
<dbReference type="SUPFAM" id="SSF55781">
    <property type="entry name" value="GAF domain-like"/>
    <property type="match status" value="1"/>
</dbReference>
<dbReference type="EC" id="2.7.13.3" evidence="2"/>
<accession>A0AAU9EGV9</accession>
<gene>
    <name evidence="3" type="ORF">FAK_22960</name>
</gene>
<dbReference type="InterPro" id="IPR003661">
    <property type="entry name" value="HisK_dim/P_dom"/>
</dbReference>
<dbReference type="InterPro" id="IPR029016">
    <property type="entry name" value="GAF-like_dom_sf"/>
</dbReference>
<dbReference type="InterPro" id="IPR036097">
    <property type="entry name" value="HisK_dim/P_sf"/>
</dbReference>
<organism evidence="3 4">
    <name type="scientific">Desulfoferula mesophila</name>
    <dbReference type="NCBI Taxonomy" id="3058419"/>
    <lineage>
        <taxon>Bacteria</taxon>
        <taxon>Pseudomonadati</taxon>
        <taxon>Thermodesulfobacteriota</taxon>
        <taxon>Desulfarculia</taxon>
        <taxon>Desulfarculales</taxon>
        <taxon>Desulfarculaceae</taxon>
        <taxon>Desulfoferula</taxon>
    </lineage>
</organism>
<evidence type="ECO:0000313" key="4">
    <source>
        <dbReference type="Proteomes" id="UP001366166"/>
    </source>
</evidence>
<sequence>MLTRVDLDDLLTQARRNEEIQSRLDQVEEFLLAAQEPGELLTQLPTTVAGIYRLEEVSVALLADNRRLDVVFDHEGQGPAGCFRRRRKEMRLILGDLEQPFLEDKPTRELSEFFFPQGTRPASMAVLPLWVSGEMLGSLNLGSLSSRRYQKGLDTHFLERLGRKTAFGLNVALLREQARRMEQRQAVVETVGAACHELAQPLTALVLGLEKLRRSLGEEEPLQKDIGELMAQVERLGGMIQQIGQVNDYVTRPYAQGLRIVDLNAAGGATEPDAGGRG</sequence>
<comment type="catalytic activity">
    <reaction evidence="1">
        <text>ATP + protein L-histidine = ADP + protein N-phospho-L-histidine.</text>
        <dbReference type="EC" id="2.7.13.3"/>
    </reaction>
</comment>
<reference evidence="4" key="1">
    <citation type="journal article" date="2023" name="Arch. Microbiol.">
        <title>Desulfoferula mesophilus gen. nov. sp. nov., a mesophilic sulfate-reducing bacterium isolated from a brackish lake sediment.</title>
        <authorList>
            <person name="Watanabe T."/>
            <person name="Yabe T."/>
            <person name="Tsuji J.M."/>
            <person name="Fukui M."/>
        </authorList>
    </citation>
    <scope>NUCLEOTIDE SEQUENCE [LARGE SCALE GENOMIC DNA]</scope>
    <source>
        <strain evidence="4">12FAK</strain>
    </source>
</reference>
<dbReference type="AlphaFoldDB" id="A0AAU9EGV9"/>
<evidence type="ECO:0000313" key="3">
    <source>
        <dbReference type="EMBL" id="BEQ15230.1"/>
    </source>
</evidence>
<keyword evidence="4" id="KW-1185">Reference proteome</keyword>
<dbReference type="Gene3D" id="3.30.450.40">
    <property type="match status" value="1"/>
</dbReference>
<evidence type="ECO:0000256" key="1">
    <source>
        <dbReference type="ARBA" id="ARBA00000085"/>
    </source>
</evidence>
<dbReference type="EMBL" id="AP028679">
    <property type="protein sequence ID" value="BEQ15230.1"/>
    <property type="molecule type" value="Genomic_DNA"/>
</dbReference>
<dbReference type="GO" id="GO:0000155">
    <property type="term" value="F:phosphorelay sensor kinase activity"/>
    <property type="evidence" value="ECO:0007669"/>
    <property type="project" value="InterPro"/>
</dbReference>
<proteinExistence type="predicted"/>
<dbReference type="SUPFAM" id="SSF47384">
    <property type="entry name" value="Homodimeric domain of signal transducing histidine kinase"/>
    <property type="match status" value="1"/>
</dbReference>
<dbReference type="Proteomes" id="UP001366166">
    <property type="component" value="Chromosome"/>
</dbReference>
<dbReference type="CDD" id="cd00082">
    <property type="entry name" value="HisKA"/>
    <property type="match status" value="1"/>
</dbReference>
<evidence type="ECO:0000256" key="2">
    <source>
        <dbReference type="ARBA" id="ARBA00012438"/>
    </source>
</evidence>
<protein>
    <recommendedName>
        <fullName evidence="2">histidine kinase</fullName>
        <ecNumber evidence="2">2.7.13.3</ecNumber>
    </recommendedName>
</protein>
<dbReference type="KEGG" id="dmp:FAK_22960"/>
<dbReference type="InterPro" id="IPR007435">
    <property type="entry name" value="DUF484"/>
</dbReference>
<name>A0AAU9EGV9_9BACT</name>
<dbReference type="Pfam" id="PF04340">
    <property type="entry name" value="DUF484"/>
    <property type="match status" value="1"/>
</dbReference>